<organism evidence="11 13">
    <name type="scientific">Bursaphelenchus xylophilus</name>
    <name type="common">Pinewood nematode worm</name>
    <name type="synonym">Aphelenchoides xylophilus</name>
    <dbReference type="NCBI Taxonomy" id="6326"/>
    <lineage>
        <taxon>Eukaryota</taxon>
        <taxon>Metazoa</taxon>
        <taxon>Ecdysozoa</taxon>
        <taxon>Nematoda</taxon>
        <taxon>Chromadorea</taxon>
        <taxon>Rhabditida</taxon>
        <taxon>Tylenchina</taxon>
        <taxon>Tylenchomorpha</taxon>
        <taxon>Aphelenchoidea</taxon>
        <taxon>Aphelenchoididae</taxon>
        <taxon>Bursaphelenchus</taxon>
    </lineage>
</organism>
<evidence type="ECO:0000256" key="6">
    <source>
        <dbReference type="ARBA" id="ARBA00023270"/>
    </source>
</evidence>
<accession>A0A1I7RW56</accession>
<dbReference type="InterPro" id="IPR013785">
    <property type="entry name" value="Aldolase_TIM"/>
</dbReference>
<dbReference type="PANTHER" id="PTHR11627">
    <property type="entry name" value="FRUCTOSE-BISPHOSPHATE ALDOLASE"/>
    <property type="match status" value="1"/>
</dbReference>
<dbReference type="Proteomes" id="UP000095284">
    <property type="component" value="Unplaced"/>
</dbReference>
<protein>
    <recommendedName>
        <fullName evidence="3 7">Fructose-bisphosphate aldolase</fullName>
        <ecNumber evidence="3 7">4.1.2.13</ecNumber>
    </recommendedName>
</protein>
<dbReference type="GO" id="GO:0004332">
    <property type="term" value="F:fructose-bisphosphate aldolase activity"/>
    <property type="evidence" value="ECO:0007669"/>
    <property type="project" value="UniProtKB-EC"/>
</dbReference>
<evidence type="ECO:0000313" key="11">
    <source>
        <dbReference type="Proteomes" id="UP000095284"/>
    </source>
</evidence>
<dbReference type="InterPro" id="IPR000741">
    <property type="entry name" value="FBA_I"/>
</dbReference>
<comment type="similarity">
    <text evidence="2 7">Belongs to the class I fructose-bisphosphate aldolase family.</text>
</comment>
<reference evidence="10" key="2">
    <citation type="submission" date="2020-08" db="EMBL/GenBank/DDBJ databases">
        <authorList>
            <person name="Kikuchi T."/>
        </authorList>
    </citation>
    <scope>NUCLEOTIDE SEQUENCE</scope>
    <source>
        <strain evidence="9">Ka4C1</strain>
    </source>
</reference>
<comment type="pathway">
    <text evidence="1 8">Carbohydrate degradation; glycolysis; D-glyceraldehyde 3-phosphate and glycerone phosphate from D-glucose: step 4/4.</text>
</comment>
<dbReference type="EC" id="4.1.2.13" evidence="3 7"/>
<proteinExistence type="inferred from homology"/>
<evidence type="ECO:0000256" key="1">
    <source>
        <dbReference type="ARBA" id="ARBA00004714"/>
    </source>
</evidence>
<dbReference type="Proteomes" id="UP000582659">
    <property type="component" value="Unassembled WGS sequence"/>
</dbReference>
<keyword evidence="6" id="KW-0704">Schiff base</keyword>
<evidence type="ECO:0000313" key="13">
    <source>
        <dbReference type="WBParaSite" id="BXY_0496900.1"/>
    </source>
</evidence>
<dbReference type="OrthoDB" id="36455at2759"/>
<keyword evidence="12" id="KW-1185">Reference proteome</keyword>
<dbReference type="EMBL" id="CAJFDI010000002">
    <property type="protein sequence ID" value="CAD5214561.1"/>
    <property type="molecule type" value="Genomic_DNA"/>
</dbReference>
<evidence type="ECO:0000313" key="12">
    <source>
        <dbReference type="Proteomes" id="UP000659654"/>
    </source>
</evidence>
<comment type="catalytic activity">
    <reaction evidence="7">
        <text>beta-D-fructose 1,6-bisphosphate = D-glyceraldehyde 3-phosphate + dihydroxyacetone phosphate</text>
        <dbReference type="Rhea" id="RHEA:14729"/>
        <dbReference type="ChEBI" id="CHEBI:32966"/>
        <dbReference type="ChEBI" id="CHEBI:57642"/>
        <dbReference type="ChEBI" id="CHEBI:59776"/>
        <dbReference type="EC" id="4.1.2.13"/>
    </reaction>
</comment>
<evidence type="ECO:0000256" key="7">
    <source>
        <dbReference type="RuleBase" id="RU003994"/>
    </source>
</evidence>
<dbReference type="AlphaFoldDB" id="A0A1I7RW56"/>
<evidence type="ECO:0000256" key="2">
    <source>
        <dbReference type="ARBA" id="ARBA00010387"/>
    </source>
</evidence>
<evidence type="ECO:0000313" key="9">
    <source>
        <dbReference type="EMBL" id="CAD5214561.1"/>
    </source>
</evidence>
<dbReference type="PROSITE" id="PS00158">
    <property type="entry name" value="ALDOLASE_CLASS_I"/>
    <property type="match status" value="1"/>
</dbReference>
<sequence length="364" mass="40316">MIRISLKEQSQDHNIVETNIMTGDSLSEACKSELKAICSQILQPRKGILATDDTAVLMAPRLQAVGKENSTEERRKYRQMLYSAPRIADNITAIIMMEETFRQKNDEGVRFVDHLNRQGVNVGVQADLGLLPLNQSQYETHTKGLEGLEERVKAYKAEGAVFAKWRAALTIGEGRPSRSSLIQNASELAEFAKVCQKHGLVPFVEPDVVRDGSHSLQECQKATELALEYTFRALHAANVFLEGMILKPNMVTAGTDYKQHQPTPAEVASATLAALQRHVPASVPGIAFLSGGQEDTEATKNLNAIAQQQTVKPWILTFCYGRAIQRPVMKAWAGKDENIRSAHEVLHQYAKNNGLAQRGEYIIP</sequence>
<dbReference type="SUPFAM" id="SSF51569">
    <property type="entry name" value="Aldolase"/>
    <property type="match status" value="1"/>
</dbReference>
<keyword evidence="5 7" id="KW-0456">Lyase</keyword>
<dbReference type="UniPathway" id="UPA00109">
    <property type="reaction ID" value="UER00183"/>
</dbReference>
<dbReference type="EMBL" id="CAJFCV020000002">
    <property type="protein sequence ID" value="CAG9095152.1"/>
    <property type="molecule type" value="Genomic_DNA"/>
</dbReference>
<keyword evidence="4 7" id="KW-0324">Glycolysis</keyword>
<dbReference type="WBParaSite" id="BXY_0496900.1">
    <property type="protein sequence ID" value="BXY_0496900.1"/>
    <property type="gene ID" value="BXY_0496900"/>
</dbReference>
<dbReference type="GO" id="GO:0006096">
    <property type="term" value="P:glycolytic process"/>
    <property type="evidence" value="ECO:0007669"/>
    <property type="project" value="UniProtKB-UniPathway"/>
</dbReference>
<reference evidence="13" key="1">
    <citation type="submission" date="2016-11" db="UniProtKB">
        <authorList>
            <consortium name="WormBaseParasite"/>
        </authorList>
    </citation>
    <scope>IDENTIFICATION</scope>
</reference>
<evidence type="ECO:0000313" key="10">
    <source>
        <dbReference type="EMBL" id="CAG9095152.1"/>
    </source>
</evidence>
<dbReference type="SMR" id="A0A1I7RW56"/>
<evidence type="ECO:0000256" key="3">
    <source>
        <dbReference type="ARBA" id="ARBA00013068"/>
    </source>
</evidence>
<dbReference type="Proteomes" id="UP000659654">
    <property type="component" value="Unassembled WGS sequence"/>
</dbReference>
<dbReference type="InterPro" id="IPR029768">
    <property type="entry name" value="Aldolase_I_AS"/>
</dbReference>
<dbReference type="Pfam" id="PF00274">
    <property type="entry name" value="Glycolytic"/>
    <property type="match status" value="1"/>
</dbReference>
<name>A0A1I7RW56_BURXY</name>
<dbReference type="NCBIfam" id="NF033379">
    <property type="entry name" value="FrucBisAld_I"/>
    <property type="match status" value="1"/>
</dbReference>
<dbReference type="Gene3D" id="3.20.20.70">
    <property type="entry name" value="Aldolase class I"/>
    <property type="match status" value="1"/>
</dbReference>
<dbReference type="eggNOG" id="KOG1557">
    <property type="taxonomic scope" value="Eukaryota"/>
</dbReference>
<evidence type="ECO:0000256" key="8">
    <source>
        <dbReference type="RuleBase" id="RU004257"/>
    </source>
</evidence>
<gene>
    <name evidence="9" type="ORF">BXYJ_LOCUS3591</name>
</gene>
<evidence type="ECO:0000256" key="4">
    <source>
        <dbReference type="ARBA" id="ARBA00023152"/>
    </source>
</evidence>
<evidence type="ECO:0000256" key="5">
    <source>
        <dbReference type="ARBA" id="ARBA00023239"/>
    </source>
</evidence>